<evidence type="ECO:0000313" key="1">
    <source>
        <dbReference type="EMBL" id="KKR41211.1"/>
    </source>
</evidence>
<gene>
    <name evidence="1" type="ORF">UT75_C0001G0115</name>
</gene>
<dbReference type="AlphaFoldDB" id="A0A0G0QV27"/>
<accession>A0A0G0QV27</accession>
<sequence length="66" mass="7723">MASMQVVCVAIRRRVTYDYEIIGWKLYDKEHAELARGPFLNPLKEKLQSTMGDIKIEFTEGMWEEG</sequence>
<evidence type="ECO:0000313" key="2">
    <source>
        <dbReference type="Proteomes" id="UP000034072"/>
    </source>
</evidence>
<reference evidence="1 2" key="1">
    <citation type="journal article" date="2015" name="Nature">
        <title>rRNA introns, odd ribosomes, and small enigmatic genomes across a large radiation of phyla.</title>
        <authorList>
            <person name="Brown C.T."/>
            <person name="Hug L.A."/>
            <person name="Thomas B.C."/>
            <person name="Sharon I."/>
            <person name="Castelle C.J."/>
            <person name="Singh A."/>
            <person name="Wilkins M.J."/>
            <person name="Williams K.H."/>
            <person name="Banfield J.F."/>
        </authorList>
    </citation>
    <scope>NUCLEOTIDE SEQUENCE [LARGE SCALE GENOMIC DNA]</scope>
</reference>
<dbReference type="Proteomes" id="UP000034072">
    <property type="component" value="Unassembled WGS sequence"/>
</dbReference>
<name>A0A0G0QV27_9BACT</name>
<comment type="caution">
    <text evidence="1">The sequence shown here is derived from an EMBL/GenBank/DDBJ whole genome shotgun (WGS) entry which is preliminary data.</text>
</comment>
<organism evidence="1 2">
    <name type="scientific">Candidatus Yanofskybacteria bacterium GW2011_GWE2_40_11</name>
    <dbReference type="NCBI Taxonomy" id="1619033"/>
    <lineage>
        <taxon>Bacteria</taxon>
        <taxon>Candidatus Yanofskyibacteriota</taxon>
    </lineage>
</organism>
<dbReference type="EMBL" id="LBXZ01000001">
    <property type="protein sequence ID" value="KKR41211.1"/>
    <property type="molecule type" value="Genomic_DNA"/>
</dbReference>
<proteinExistence type="predicted"/>
<protein>
    <submittedName>
        <fullName evidence="1">Uncharacterized protein</fullName>
    </submittedName>
</protein>